<feature type="region of interest" description="Disordered" evidence="1">
    <location>
        <begin position="123"/>
        <end position="178"/>
    </location>
</feature>
<sequence length="178" mass="20231">MMEVRDTEVHDRVRGVVGRCSGFRSCIWHFARRINMEMARLVRYVWVYVKATLNGKGSLGVSRAFRMEMRDKAGWSKQAIAGAILIASILSACAGKETKSRKRRISVRFEMFSPLFNDEVDRRQEINRPSPVNMSCRNCTSSRPTTRGSRSPVNISQTTGKPSSFAGWPNPYARHSDR</sequence>
<protein>
    <submittedName>
        <fullName evidence="3">Uncharacterized protein</fullName>
    </submittedName>
</protein>
<name>A0AAJ0H405_9PEZI</name>
<keyword evidence="2" id="KW-1133">Transmembrane helix</keyword>
<feature type="compositionally biased region" description="Polar residues" evidence="1">
    <location>
        <begin position="130"/>
        <end position="139"/>
    </location>
</feature>
<gene>
    <name evidence="3" type="ORF">B0T15DRAFT_72801</name>
</gene>
<dbReference type="AlphaFoldDB" id="A0AAJ0H405"/>
<keyword evidence="2" id="KW-0472">Membrane</keyword>
<dbReference type="EMBL" id="JAUDZG010000001">
    <property type="protein sequence ID" value="KAK3311381.1"/>
    <property type="molecule type" value="Genomic_DNA"/>
</dbReference>
<feature type="compositionally biased region" description="Polar residues" evidence="1">
    <location>
        <begin position="153"/>
        <end position="162"/>
    </location>
</feature>
<evidence type="ECO:0000313" key="4">
    <source>
        <dbReference type="Proteomes" id="UP001273166"/>
    </source>
</evidence>
<feature type="transmembrane region" description="Helical" evidence="2">
    <location>
        <begin position="75"/>
        <end position="94"/>
    </location>
</feature>
<proteinExistence type="predicted"/>
<comment type="caution">
    <text evidence="3">The sequence shown here is derived from an EMBL/GenBank/DDBJ whole genome shotgun (WGS) entry which is preliminary data.</text>
</comment>
<reference evidence="3" key="1">
    <citation type="journal article" date="2023" name="Mol. Phylogenet. Evol.">
        <title>Genome-scale phylogeny and comparative genomics of the fungal order Sordariales.</title>
        <authorList>
            <person name="Hensen N."/>
            <person name="Bonometti L."/>
            <person name="Westerberg I."/>
            <person name="Brannstrom I.O."/>
            <person name="Guillou S."/>
            <person name="Cros-Aarteil S."/>
            <person name="Calhoun S."/>
            <person name="Haridas S."/>
            <person name="Kuo A."/>
            <person name="Mondo S."/>
            <person name="Pangilinan J."/>
            <person name="Riley R."/>
            <person name="LaButti K."/>
            <person name="Andreopoulos B."/>
            <person name="Lipzen A."/>
            <person name="Chen C."/>
            <person name="Yan M."/>
            <person name="Daum C."/>
            <person name="Ng V."/>
            <person name="Clum A."/>
            <person name="Steindorff A."/>
            <person name="Ohm R.A."/>
            <person name="Martin F."/>
            <person name="Silar P."/>
            <person name="Natvig D.O."/>
            <person name="Lalanne C."/>
            <person name="Gautier V."/>
            <person name="Ament-Velasquez S.L."/>
            <person name="Kruys A."/>
            <person name="Hutchinson M.I."/>
            <person name="Powell A.J."/>
            <person name="Barry K."/>
            <person name="Miller A.N."/>
            <person name="Grigoriev I.V."/>
            <person name="Debuchy R."/>
            <person name="Gladieux P."/>
            <person name="Hiltunen Thoren M."/>
            <person name="Johannesson H."/>
        </authorList>
    </citation>
    <scope>NUCLEOTIDE SEQUENCE</scope>
    <source>
        <strain evidence="3">CBS 333.67</strain>
    </source>
</reference>
<feature type="compositionally biased region" description="Low complexity" evidence="1">
    <location>
        <begin position="140"/>
        <end position="152"/>
    </location>
</feature>
<evidence type="ECO:0000313" key="3">
    <source>
        <dbReference type="EMBL" id="KAK3311381.1"/>
    </source>
</evidence>
<dbReference type="RefSeq" id="XP_062727161.1">
    <property type="nucleotide sequence ID" value="XM_062871258.1"/>
</dbReference>
<evidence type="ECO:0000256" key="1">
    <source>
        <dbReference type="SAM" id="MobiDB-lite"/>
    </source>
</evidence>
<organism evidence="3 4">
    <name type="scientific">Chaetomium strumarium</name>
    <dbReference type="NCBI Taxonomy" id="1170767"/>
    <lineage>
        <taxon>Eukaryota</taxon>
        <taxon>Fungi</taxon>
        <taxon>Dikarya</taxon>
        <taxon>Ascomycota</taxon>
        <taxon>Pezizomycotina</taxon>
        <taxon>Sordariomycetes</taxon>
        <taxon>Sordariomycetidae</taxon>
        <taxon>Sordariales</taxon>
        <taxon>Chaetomiaceae</taxon>
        <taxon>Chaetomium</taxon>
    </lineage>
</organism>
<dbReference type="Proteomes" id="UP001273166">
    <property type="component" value="Unassembled WGS sequence"/>
</dbReference>
<evidence type="ECO:0000256" key="2">
    <source>
        <dbReference type="SAM" id="Phobius"/>
    </source>
</evidence>
<accession>A0AAJ0H405</accession>
<dbReference type="GeneID" id="87890087"/>
<keyword evidence="4" id="KW-1185">Reference proteome</keyword>
<reference evidence="3" key="2">
    <citation type="submission" date="2023-06" db="EMBL/GenBank/DDBJ databases">
        <authorList>
            <consortium name="Lawrence Berkeley National Laboratory"/>
            <person name="Mondo S.J."/>
            <person name="Hensen N."/>
            <person name="Bonometti L."/>
            <person name="Westerberg I."/>
            <person name="Brannstrom I.O."/>
            <person name="Guillou S."/>
            <person name="Cros-Aarteil S."/>
            <person name="Calhoun S."/>
            <person name="Haridas S."/>
            <person name="Kuo A."/>
            <person name="Pangilinan J."/>
            <person name="Riley R."/>
            <person name="Labutti K."/>
            <person name="Andreopoulos B."/>
            <person name="Lipzen A."/>
            <person name="Chen C."/>
            <person name="Yanf M."/>
            <person name="Daum C."/>
            <person name="Ng V."/>
            <person name="Clum A."/>
            <person name="Steindorff A."/>
            <person name="Ohm R."/>
            <person name="Martin F."/>
            <person name="Silar P."/>
            <person name="Natvig D."/>
            <person name="Lalanne C."/>
            <person name="Gautier V."/>
            <person name="Ament-Velasquez S.L."/>
            <person name="Kruys A."/>
            <person name="Hutchinson M.I."/>
            <person name="Powell A.J."/>
            <person name="Barry K."/>
            <person name="Miller A.N."/>
            <person name="Grigoriev I.V."/>
            <person name="Debuchy R."/>
            <person name="Gladieux P."/>
            <person name="Thoren M.H."/>
            <person name="Johannesson H."/>
        </authorList>
    </citation>
    <scope>NUCLEOTIDE SEQUENCE</scope>
    <source>
        <strain evidence="3">CBS 333.67</strain>
    </source>
</reference>
<keyword evidence="2" id="KW-0812">Transmembrane</keyword>